<reference evidence="3 4" key="1">
    <citation type="submission" date="2015-09" db="EMBL/GenBank/DDBJ databases">
        <authorList>
            <consortium name="Pathogen Informatics"/>
        </authorList>
    </citation>
    <scope>NUCLEOTIDE SEQUENCE [LARGE SCALE GENOMIC DNA]</scope>
    <source>
        <strain evidence="3 4">2789STDY5834858</strain>
    </source>
</reference>
<dbReference type="InterPro" id="IPR025962">
    <property type="entry name" value="SdpI/YhfL"/>
</dbReference>
<feature type="transmembrane region" description="Helical" evidence="1">
    <location>
        <begin position="117"/>
        <end position="134"/>
    </location>
</feature>
<dbReference type="Pfam" id="PF13630">
    <property type="entry name" value="SdpI"/>
    <property type="match status" value="1"/>
</dbReference>
<protein>
    <submittedName>
        <fullName evidence="3">Immunity protein sdpI</fullName>
    </submittedName>
</protein>
<keyword evidence="1" id="KW-0472">Membrane</keyword>
<evidence type="ECO:0000256" key="1">
    <source>
        <dbReference type="SAM" id="Phobius"/>
    </source>
</evidence>
<name>A0ABM9UJJ5_SARVE</name>
<gene>
    <name evidence="3" type="primary">sdpI_1</name>
    <name evidence="3" type="ORF">ERS852473_00083</name>
</gene>
<dbReference type="RefSeq" id="WP_055256995.1">
    <property type="nucleotide sequence ID" value="NZ_CABIXL010000001.1"/>
</dbReference>
<proteinExistence type="predicted"/>
<feature type="transmembrane region" description="Helical" evidence="1">
    <location>
        <begin position="89"/>
        <end position="111"/>
    </location>
</feature>
<dbReference type="Proteomes" id="UP000095488">
    <property type="component" value="Unassembled WGS sequence"/>
</dbReference>
<sequence>MKKKSNIYNLILTVIAFLIPIILYSKLPYAIPCQFSMSTGTVTNYMNKPIGAFFLPLIMALIWIGMLYLPKIDPRKSHYAKFARSYGLILCLILTFFFVLQIIIILVSLGFNVPVNTIIPFALGILIIVIGNYMPKSKSNFFYGIKTPWTLSSETSWKKTHKLGRILFILTGLLICISSLFLSGSITYTVVLISIILSVIIVVIASYFFAKRA</sequence>
<feature type="transmembrane region" description="Helical" evidence="1">
    <location>
        <begin position="163"/>
        <end position="182"/>
    </location>
</feature>
<keyword evidence="1" id="KW-0812">Transmembrane</keyword>
<feature type="transmembrane region" description="Helical" evidence="1">
    <location>
        <begin position="7"/>
        <end position="30"/>
    </location>
</feature>
<dbReference type="PANTHER" id="PTHR37810">
    <property type="entry name" value="IMMUNITY PROTEIN SDPI"/>
    <property type="match status" value="1"/>
</dbReference>
<keyword evidence="4" id="KW-1185">Reference proteome</keyword>
<feature type="domain" description="DUF1648" evidence="2">
    <location>
        <begin position="11"/>
        <end position="59"/>
    </location>
</feature>
<evidence type="ECO:0000313" key="3">
    <source>
        <dbReference type="EMBL" id="CUN42446.1"/>
    </source>
</evidence>
<dbReference type="InterPro" id="IPR026272">
    <property type="entry name" value="SdpI"/>
</dbReference>
<feature type="transmembrane region" description="Helical" evidence="1">
    <location>
        <begin position="188"/>
        <end position="210"/>
    </location>
</feature>
<keyword evidence="1" id="KW-1133">Transmembrane helix</keyword>
<accession>A0ABM9UJJ5</accession>
<dbReference type="InterPro" id="IPR012867">
    <property type="entry name" value="DUF1648"/>
</dbReference>
<dbReference type="Pfam" id="PF07853">
    <property type="entry name" value="DUF1648"/>
    <property type="match status" value="1"/>
</dbReference>
<evidence type="ECO:0000313" key="4">
    <source>
        <dbReference type="Proteomes" id="UP000095488"/>
    </source>
</evidence>
<comment type="caution">
    <text evidence="3">The sequence shown here is derived from an EMBL/GenBank/DDBJ whole genome shotgun (WGS) entry which is preliminary data.</text>
</comment>
<dbReference type="EMBL" id="CYZR01000001">
    <property type="protein sequence ID" value="CUN42446.1"/>
    <property type="molecule type" value="Genomic_DNA"/>
</dbReference>
<dbReference type="PANTHER" id="PTHR37810:SF5">
    <property type="entry name" value="IMMUNITY PROTEIN SDPI"/>
    <property type="match status" value="1"/>
</dbReference>
<organism evidence="3 4">
    <name type="scientific">Sarcina ventriculi</name>
    <name type="common">Clostridium ventriculi</name>
    <dbReference type="NCBI Taxonomy" id="1267"/>
    <lineage>
        <taxon>Bacteria</taxon>
        <taxon>Bacillati</taxon>
        <taxon>Bacillota</taxon>
        <taxon>Clostridia</taxon>
        <taxon>Eubacteriales</taxon>
        <taxon>Clostridiaceae</taxon>
        <taxon>Sarcina</taxon>
    </lineage>
</organism>
<evidence type="ECO:0000259" key="2">
    <source>
        <dbReference type="Pfam" id="PF07853"/>
    </source>
</evidence>
<feature type="transmembrane region" description="Helical" evidence="1">
    <location>
        <begin position="50"/>
        <end position="69"/>
    </location>
</feature>
<dbReference type="PIRSF" id="PIRSF038959">
    <property type="entry name" value="SdpI"/>
    <property type="match status" value="1"/>
</dbReference>